<evidence type="ECO:0000256" key="3">
    <source>
        <dbReference type="PIRSR" id="PIRSR016521-1"/>
    </source>
</evidence>
<evidence type="ECO:0000313" key="7">
    <source>
        <dbReference type="RefSeq" id="XP_019309868.2"/>
    </source>
</evidence>
<reference evidence="7" key="1">
    <citation type="submission" date="2025-08" db="UniProtKB">
        <authorList>
            <consortium name="RefSeq"/>
        </authorList>
    </citation>
    <scope>IDENTIFICATION</scope>
    <source>
        <tissue evidence="7">Whole blood</tissue>
    </source>
</reference>
<dbReference type="InterPro" id="IPR006862">
    <property type="entry name" value="Thio_Ohase/aa_AcTrfase"/>
</dbReference>
<dbReference type="SUPFAM" id="SSF53474">
    <property type="entry name" value="alpha/beta-Hydrolases"/>
    <property type="match status" value="1"/>
</dbReference>
<dbReference type="PANTHER" id="PTHR10824">
    <property type="entry name" value="ACYL-COENZYME A THIOESTERASE-RELATED"/>
    <property type="match status" value="1"/>
</dbReference>
<sequence>MDPTLYLALHRAHYRSLCQLPMFQLTATPASALADEPVHIRVTGLPPLQIVTLTASLKDERGYVYQSKAFYKANEVGELDLMEAPSIGGDYVGVHPMGLFWSLKPEKVFRRLIKQDVMNSPFYVTLNLYDSVYLQVSTTDQPRASQTVQRWFSGPGVQRVQIQEGRVRGALFLPPGEGPFPGIMDLFGGRGGLVEFRASLLATHGFAVLALAYFRYEDLPKKLEEIDLEYFEEAANWLLAHPKIQKPGIGVISVSKGVEIALAMACFLKHVVATICINGPNAIYEFPLRYKDLVITPIPSFMERVQMDVLGAMRLRHYKGDARDELNQKSVLPIEKAQGAILFIVGDGDECMNSREYAEQALDQLRSHGRNNGRMLVYPGAGHLIEPPYTPLCYASPHRLGSGILLWGGDPVAHAAAQEHSWGEIQKFFREQLTQTRSKL</sequence>
<dbReference type="GO" id="GO:0047617">
    <property type="term" value="F:fatty acyl-CoA hydrolase activity"/>
    <property type="evidence" value="ECO:0007669"/>
    <property type="project" value="TreeGrafter"/>
</dbReference>
<dbReference type="RefSeq" id="XP_019309868.2">
    <property type="nucleotide sequence ID" value="XM_019454323.2"/>
</dbReference>
<evidence type="ECO:0000259" key="5">
    <source>
        <dbReference type="Pfam" id="PF08840"/>
    </source>
</evidence>
<dbReference type="GO" id="GO:0005777">
    <property type="term" value="C:peroxisome"/>
    <property type="evidence" value="ECO:0007669"/>
    <property type="project" value="TreeGrafter"/>
</dbReference>
<dbReference type="InterPro" id="IPR016662">
    <property type="entry name" value="Acyl-CoA_thioEstase_long-chain"/>
</dbReference>
<feature type="active site" description="Charge relay system" evidence="3">
    <location>
        <position position="255"/>
    </location>
</feature>
<organism evidence="6 7">
    <name type="scientific">Panthera pardus</name>
    <name type="common">Leopard</name>
    <name type="synonym">Felis pardus</name>
    <dbReference type="NCBI Taxonomy" id="9691"/>
    <lineage>
        <taxon>Eukaryota</taxon>
        <taxon>Metazoa</taxon>
        <taxon>Chordata</taxon>
        <taxon>Craniata</taxon>
        <taxon>Vertebrata</taxon>
        <taxon>Euteleostomi</taxon>
        <taxon>Mammalia</taxon>
        <taxon>Eutheria</taxon>
        <taxon>Laurasiatheria</taxon>
        <taxon>Carnivora</taxon>
        <taxon>Feliformia</taxon>
        <taxon>Felidae</taxon>
        <taxon>Pantherinae</taxon>
        <taxon>Panthera</taxon>
    </lineage>
</organism>
<proteinExistence type="inferred from homology"/>
<dbReference type="Proteomes" id="UP001165780">
    <property type="component" value="Unplaced"/>
</dbReference>
<name>A0A9V1FVB4_PANPR</name>
<dbReference type="GO" id="GO:0006637">
    <property type="term" value="P:acyl-CoA metabolic process"/>
    <property type="evidence" value="ECO:0007669"/>
    <property type="project" value="InterPro"/>
</dbReference>
<dbReference type="Pfam" id="PF04775">
    <property type="entry name" value="Bile_Hydr_Trans"/>
    <property type="match status" value="1"/>
</dbReference>
<dbReference type="GeneID" id="109270057"/>
<dbReference type="InterPro" id="IPR029058">
    <property type="entry name" value="AB_hydrolase_fold"/>
</dbReference>
<keyword evidence="2" id="KW-0443">Lipid metabolism</keyword>
<dbReference type="FunFam" id="3.40.50.1820:FF:000024">
    <property type="entry name" value="acyl-coenzyme A thioesterase 4"/>
    <property type="match status" value="1"/>
</dbReference>
<protein>
    <submittedName>
        <fullName evidence="7">Acyl-coenzyme A amino acid N-acyltransferase 1-like isoform X1</fullName>
    </submittedName>
</protein>
<evidence type="ECO:0000259" key="4">
    <source>
        <dbReference type="Pfam" id="PF04775"/>
    </source>
</evidence>
<dbReference type="AlphaFoldDB" id="A0A9V1FVB4"/>
<feature type="active site" description="Charge relay system" evidence="3">
    <location>
        <position position="349"/>
    </location>
</feature>
<evidence type="ECO:0000256" key="1">
    <source>
        <dbReference type="ARBA" id="ARBA00006538"/>
    </source>
</evidence>
<comment type="similarity">
    <text evidence="1">Belongs to the C/M/P thioester hydrolase family.</text>
</comment>
<evidence type="ECO:0000256" key="2">
    <source>
        <dbReference type="ARBA" id="ARBA00022832"/>
    </source>
</evidence>
<accession>A0A9V1FVB4</accession>
<dbReference type="InterPro" id="IPR014940">
    <property type="entry name" value="BAAT_C"/>
</dbReference>
<dbReference type="PANTHER" id="PTHR10824:SF1">
    <property type="entry name" value="ACYL-COENZYME A AMINO ACID N-ACYLTRANSFERASE 1-RELATED"/>
    <property type="match status" value="1"/>
</dbReference>
<keyword evidence="6" id="KW-1185">Reference proteome</keyword>
<dbReference type="PIRSF" id="PIRSF016521">
    <property type="entry name" value="Acyl-CoA_hydro"/>
    <property type="match status" value="1"/>
</dbReference>
<dbReference type="GO" id="GO:0006631">
    <property type="term" value="P:fatty acid metabolic process"/>
    <property type="evidence" value="ECO:0007669"/>
    <property type="project" value="UniProtKB-KW"/>
</dbReference>
<dbReference type="FunFam" id="2.60.40.2240:FF:000001">
    <property type="entry name" value="acyl-coenzyme A thioesterase 4"/>
    <property type="match status" value="1"/>
</dbReference>
<feature type="active site" description="Charge relay system" evidence="3">
    <location>
        <position position="383"/>
    </location>
</feature>
<evidence type="ECO:0000313" key="6">
    <source>
        <dbReference type="Proteomes" id="UP001165780"/>
    </source>
</evidence>
<keyword evidence="2" id="KW-0276">Fatty acid metabolism</keyword>
<dbReference type="Gene3D" id="2.60.40.2240">
    <property type="entry name" value="Acyl-CoA thioester hydrolase/BAAT N-terminal domain"/>
    <property type="match status" value="1"/>
</dbReference>
<gene>
    <name evidence="7" type="primary">LOC109270057</name>
</gene>
<dbReference type="KEGG" id="ppad:109270057"/>
<dbReference type="Gene3D" id="3.40.50.1820">
    <property type="entry name" value="alpha/beta hydrolase"/>
    <property type="match status" value="1"/>
</dbReference>
<dbReference type="InterPro" id="IPR042490">
    <property type="entry name" value="Thio_Ohase/BAAT_N"/>
</dbReference>
<feature type="domain" description="Acyl-CoA thioester hydrolase/bile acid-CoA amino acid N-acetyltransferase" evidence="4">
    <location>
        <begin position="35"/>
        <end position="164"/>
    </location>
</feature>
<dbReference type="Pfam" id="PF08840">
    <property type="entry name" value="BAAT_C"/>
    <property type="match status" value="1"/>
</dbReference>
<feature type="domain" description="BAAT/Acyl-CoA thioester hydrolase C-terminal" evidence="5">
    <location>
        <begin position="226"/>
        <end position="434"/>
    </location>
</feature>